<feature type="domain" description="RRM" evidence="5">
    <location>
        <begin position="183"/>
        <end position="262"/>
    </location>
</feature>
<dbReference type="SMART" id="SM00360">
    <property type="entry name" value="RRM"/>
    <property type="match status" value="2"/>
</dbReference>
<evidence type="ECO:0000256" key="2">
    <source>
        <dbReference type="ARBA" id="ARBA00022884"/>
    </source>
</evidence>
<dbReference type="InterPro" id="IPR050825">
    <property type="entry name" value="RBM42_RBP45_47-like"/>
</dbReference>
<dbReference type="EMBL" id="KK198756">
    <property type="protein sequence ID" value="KCW76950.1"/>
    <property type="molecule type" value="Genomic_DNA"/>
</dbReference>
<dbReference type="Pfam" id="PF00076">
    <property type="entry name" value="RRM_1"/>
    <property type="match status" value="2"/>
</dbReference>
<dbReference type="FunFam" id="3.30.70.330:FF:000236">
    <property type="entry name" value="Polyadenylate-binding protein RBP45C"/>
    <property type="match status" value="1"/>
</dbReference>
<dbReference type="InterPro" id="IPR000504">
    <property type="entry name" value="RRM_dom"/>
</dbReference>
<feature type="compositionally biased region" description="Pro residues" evidence="4">
    <location>
        <begin position="33"/>
        <end position="49"/>
    </location>
</feature>
<dbReference type="CDD" id="cd12344">
    <property type="entry name" value="RRM1_SECp43_like"/>
    <property type="match status" value="1"/>
</dbReference>
<organism evidence="6">
    <name type="scientific">Eucalyptus grandis</name>
    <name type="common">Flooded gum</name>
    <dbReference type="NCBI Taxonomy" id="71139"/>
    <lineage>
        <taxon>Eukaryota</taxon>
        <taxon>Viridiplantae</taxon>
        <taxon>Streptophyta</taxon>
        <taxon>Embryophyta</taxon>
        <taxon>Tracheophyta</taxon>
        <taxon>Spermatophyta</taxon>
        <taxon>Magnoliopsida</taxon>
        <taxon>eudicotyledons</taxon>
        <taxon>Gunneridae</taxon>
        <taxon>Pentapetalae</taxon>
        <taxon>rosids</taxon>
        <taxon>malvids</taxon>
        <taxon>Myrtales</taxon>
        <taxon>Myrtaceae</taxon>
        <taxon>Myrtoideae</taxon>
        <taxon>Eucalypteae</taxon>
        <taxon>Eucalyptus</taxon>
    </lineage>
</organism>
<dbReference type="InterPro" id="IPR035979">
    <property type="entry name" value="RBD_domain_sf"/>
</dbReference>
<feature type="region of interest" description="Disordered" evidence="4">
    <location>
        <begin position="1"/>
        <end position="72"/>
    </location>
</feature>
<dbReference type="CDD" id="cd12345">
    <property type="entry name" value="RRM2_SECp43_like"/>
    <property type="match status" value="1"/>
</dbReference>
<dbReference type="PANTHER" id="PTHR47640">
    <property type="entry name" value="TRNA SELENOCYSTEINE 1-ASSOCIATED PROTEIN 1-RELATED-RELATED"/>
    <property type="match status" value="1"/>
</dbReference>
<dbReference type="PROSITE" id="PS50102">
    <property type="entry name" value="RRM"/>
    <property type="match status" value="2"/>
</dbReference>
<feature type="compositionally biased region" description="Low complexity" evidence="4">
    <location>
        <begin position="50"/>
        <end position="60"/>
    </location>
</feature>
<evidence type="ECO:0000259" key="5">
    <source>
        <dbReference type="PROSITE" id="PS50102"/>
    </source>
</evidence>
<dbReference type="GO" id="GO:0003729">
    <property type="term" value="F:mRNA binding"/>
    <property type="evidence" value="ECO:0007669"/>
    <property type="project" value="InterPro"/>
</dbReference>
<dbReference type="Gramene" id="KCW76950">
    <property type="protein sequence ID" value="KCW76950"/>
    <property type="gene ID" value="EUGRSUZ_D01310"/>
</dbReference>
<dbReference type="PANTHER" id="PTHR47640:SF48">
    <property type="entry name" value="POLYADENYLATE-BINDING PROTEIN RBP45B"/>
    <property type="match status" value="1"/>
</dbReference>
<sequence>MMQPSATGMVPPPLDQQQQQQQQQQYQYQQQPPQQPPQQPSQQPPPPQPYMMMPPAGHPSQAPPPPQMWAAHQPLPAMPQQAAPGGGGDEVRTLWIGDLQYWMDEAYLGTCFAATGEVANVKVIRNKQTMQPEGYGFIEFYTRAAAERVLQTYNGAIMPNGGQSFRLNWASAGEKRADDTPDYTIFVGDLASDVTDYMLQEMFRGRYPSVRSAKVVMDRLTSRTKGYGFVKFGDESEQIRAMSEMNGVFLSTRPMRIGLATNKKIATGQQYQKGCREALSYRGLELISDEMVVLLVRGLA</sequence>
<dbReference type="Gene3D" id="3.30.70.330">
    <property type="match status" value="2"/>
</dbReference>
<evidence type="ECO:0000256" key="4">
    <source>
        <dbReference type="SAM" id="MobiDB-lite"/>
    </source>
</evidence>
<proteinExistence type="predicted"/>
<dbReference type="GO" id="GO:0006397">
    <property type="term" value="P:mRNA processing"/>
    <property type="evidence" value="ECO:0007669"/>
    <property type="project" value="UniProtKB-KW"/>
</dbReference>
<dbReference type="InterPro" id="IPR012677">
    <property type="entry name" value="Nucleotide-bd_a/b_plait_sf"/>
</dbReference>
<reference evidence="6" key="1">
    <citation type="submission" date="2013-07" db="EMBL/GenBank/DDBJ databases">
        <title>The genome of Eucalyptus grandis.</title>
        <authorList>
            <person name="Schmutz J."/>
            <person name="Hayes R."/>
            <person name="Myburg A."/>
            <person name="Tuskan G."/>
            <person name="Grattapaglia D."/>
            <person name="Rokhsar D.S."/>
        </authorList>
    </citation>
    <scope>NUCLEOTIDE SEQUENCE</scope>
    <source>
        <tissue evidence="6">Leaf extractions</tissue>
    </source>
</reference>
<keyword evidence="2 3" id="KW-0694">RNA-binding</keyword>
<gene>
    <name evidence="6" type="ORF">EUGRSUZ_D01310</name>
</gene>
<evidence type="ECO:0000256" key="3">
    <source>
        <dbReference type="PROSITE-ProRule" id="PRU00176"/>
    </source>
</evidence>
<feature type="domain" description="RRM" evidence="5">
    <location>
        <begin position="92"/>
        <end position="172"/>
    </location>
</feature>
<accession>A0A059CGC0</accession>
<dbReference type="FunFam" id="3.30.70.330:FF:000650">
    <property type="entry name" value="Polyadenylate-binding protein RBP45"/>
    <property type="match status" value="1"/>
</dbReference>
<protein>
    <recommendedName>
        <fullName evidence="5">RRM domain-containing protein</fullName>
    </recommendedName>
</protein>
<dbReference type="SUPFAM" id="SSF81995">
    <property type="entry name" value="beta-sandwich domain of Sec23/24"/>
    <property type="match status" value="1"/>
</dbReference>
<keyword evidence="1" id="KW-0507">mRNA processing</keyword>
<dbReference type="SUPFAM" id="SSF54928">
    <property type="entry name" value="RNA-binding domain, RBD"/>
    <property type="match status" value="2"/>
</dbReference>
<name>A0A059CGC0_EUCGR</name>
<evidence type="ECO:0000256" key="1">
    <source>
        <dbReference type="ARBA" id="ARBA00022664"/>
    </source>
</evidence>
<evidence type="ECO:0000313" key="6">
    <source>
        <dbReference type="EMBL" id="KCW76950.1"/>
    </source>
</evidence>
<feature type="compositionally biased region" description="Low complexity" evidence="4">
    <location>
        <begin position="15"/>
        <end position="32"/>
    </location>
</feature>
<dbReference type="AlphaFoldDB" id="A0A059CGC0"/>